<dbReference type="EMBL" id="NBIV01000016">
    <property type="protein sequence ID" value="PXF48125.1"/>
    <property type="molecule type" value="Genomic_DNA"/>
</dbReference>
<sequence>MALRPRSKRYARSTTTLRALLPLFLLLLLLVRLTTLFRPTSPKAPIIVVTASNWMYRHFLQNFKCNLDTLNISYAPIVYSLDVRTHNLSHHLGWASVLLSSQLGDEAHPGQFNRSGPRSFNQITKNKLRAVLSALLSGLDVLLSDADIFWCTDPVHHLRTLLSASRYYAQADVLIQPEANYRTLNSGFYLVRSNQRTIDLFRALVQNINIGNHDQDVVNKVFCDPQYGGNKIIQSHGEVPYHCESHGALIRLLPATSFPSGAQQYAGLNVFHHSRERLSDMCRRRQFVVLHNNFIKANKKKARFVVKGMWFSSFDTDDQLVCLTQPAPADHHSARTCGAYC</sequence>
<dbReference type="GO" id="GO:0016757">
    <property type="term" value="F:glycosyltransferase activity"/>
    <property type="evidence" value="ECO:0007669"/>
    <property type="project" value="InterPro"/>
</dbReference>
<keyword evidence="3" id="KW-0808">Transferase</keyword>
<dbReference type="OrthoDB" id="540503at2759"/>
<name>A0A2V3J1C5_9FLOR</name>
<comment type="caution">
    <text evidence="3">The sequence shown here is derived from an EMBL/GenBank/DDBJ whole genome shotgun (WGS) entry which is preliminary data.</text>
</comment>
<dbReference type="AlphaFoldDB" id="A0A2V3J1C5"/>
<organism evidence="3 4">
    <name type="scientific">Gracilariopsis chorda</name>
    <dbReference type="NCBI Taxonomy" id="448386"/>
    <lineage>
        <taxon>Eukaryota</taxon>
        <taxon>Rhodophyta</taxon>
        <taxon>Florideophyceae</taxon>
        <taxon>Rhodymeniophycidae</taxon>
        <taxon>Gracilariales</taxon>
        <taxon>Gracilariaceae</taxon>
        <taxon>Gracilariopsis</taxon>
    </lineage>
</organism>
<evidence type="ECO:0000313" key="4">
    <source>
        <dbReference type="Proteomes" id="UP000247409"/>
    </source>
</evidence>
<dbReference type="Pfam" id="PF03407">
    <property type="entry name" value="Nucleotid_trans"/>
    <property type="match status" value="1"/>
</dbReference>
<dbReference type="PANTHER" id="PTHR47483">
    <property type="entry name" value="BETA-ARABINOFURANOSYLTRANSFERASE RAY1"/>
    <property type="match status" value="1"/>
</dbReference>
<proteinExistence type="inferred from homology"/>
<dbReference type="InterPro" id="IPR044575">
    <property type="entry name" value="RAY1-like"/>
</dbReference>
<feature type="domain" description="Nucleotide-diphospho-sugar transferase" evidence="2">
    <location>
        <begin position="77"/>
        <end position="303"/>
    </location>
</feature>
<dbReference type="InterPro" id="IPR029044">
    <property type="entry name" value="Nucleotide-diphossugar_trans"/>
</dbReference>
<keyword evidence="4" id="KW-1185">Reference proteome</keyword>
<comment type="similarity">
    <text evidence="1">Belongs to the glycosyltransferase 77 family.</text>
</comment>
<reference evidence="3 4" key="1">
    <citation type="journal article" date="2018" name="Mol. Biol. Evol.">
        <title>Analysis of the draft genome of the red seaweed Gracilariopsis chorda provides insights into genome size evolution in Rhodophyta.</title>
        <authorList>
            <person name="Lee J."/>
            <person name="Yang E.C."/>
            <person name="Graf L."/>
            <person name="Yang J.H."/>
            <person name="Qiu H."/>
            <person name="Zel Zion U."/>
            <person name="Chan C.X."/>
            <person name="Stephens T.G."/>
            <person name="Weber A.P.M."/>
            <person name="Boo G.H."/>
            <person name="Boo S.M."/>
            <person name="Kim K.M."/>
            <person name="Shin Y."/>
            <person name="Jung M."/>
            <person name="Lee S.J."/>
            <person name="Yim H.S."/>
            <person name="Lee J.H."/>
            <person name="Bhattacharya D."/>
            <person name="Yoon H.S."/>
        </authorList>
    </citation>
    <scope>NUCLEOTIDE SEQUENCE [LARGE SCALE GENOMIC DNA]</scope>
    <source>
        <strain evidence="3 4">SKKU-2015</strain>
        <tissue evidence="3">Whole body</tissue>
    </source>
</reference>
<evidence type="ECO:0000313" key="3">
    <source>
        <dbReference type="EMBL" id="PXF48125.1"/>
    </source>
</evidence>
<gene>
    <name evidence="3" type="ORF">BWQ96_02077</name>
</gene>
<evidence type="ECO:0000256" key="1">
    <source>
        <dbReference type="ARBA" id="ARBA00007033"/>
    </source>
</evidence>
<dbReference type="Proteomes" id="UP000247409">
    <property type="component" value="Unassembled WGS sequence"/>
</dbReference>
<accession>A0A2V3J1C5</accession>
<dbReference type="SUPFAM" id="SSF53448">
    <property type="entry name" value="Nucleotide-diphospho-sugar transferases"/>
    <property type="match status" value="1"/>
</dbReference>
<protein>
    <submittedName>
        <fullName evidence="3">Beta-arabinofuranosyltransferase RAY1</fullName>
    </submittedName>
</protein>
<dbReference type="InterPro" id="IPR005069">
    <property type="entry name" value="Nucl-diP-sugar_transferase"/>
</dbReference>
<dbReference type="PANTHER" id="PTHR47483:SF1">
    <property type="entry name" value="BETA-ARABINOFURANOSYLTRANSFERASE RAY1"/>
    <property type="match status" value="1"/>
</dbReference>
<evidence type="ECO:0000259" key="2">
    <source>
        <dbReference type="Pfam" id="PF03407"/>
    </source>
</evidence>